<dbReference type="PROSITE" id="PS00666">
    <property type="entry name" value="DHDPS_2"/>
    <property type="match status" value="1"/>
</dbReference>
<dbReference type="InterPro" id="IPR002220">
    <property type="entry name" value="DapA-like"/>
</dbReference>
<comment type="subunit">
    <text evidence="12">Homotetramer; dimer of dimers.</text>
</comment>
<feature type="binding site" evidence="12 15">
    <location>
        <position position="40"/>
    </location>
    <ligand>
        <name>pyruvate</name>
        <dbReference type="ChEBI" id="CHEBI:15361"/>
    </ligand>
</feature>
<evidence type="ECO:0000256" key="11">
    <source>
        <dbReference type="ARBA" id="ARBA00047836"/>
    </source>
</evidence>
<dbReference type="InterPro" id="IPR020625">
    <property type="entry name" value="Schiff_base-form_aldolases_AS"/>
</dbReference>
<dbReference type="CDD" id="cd00950">
    <property type="entry name" value="DHDPS"/>
    <property type="match status" value="1"/>
</dbReference>
<dbReference type="PRINTS" id="PR00146">
    <property type="entry name" value="DHPICSNTHASE"/>
</dbReference>
<name>U2EFI2_9MOLU</name>
<dbReference type="InterPro" id="IPR005263">
    <property type="entry name" value="DapA"/>
</dbReference>
<dbReference type="PANTHER" id="PTHR12128">
    <property type="entry name" value="DIHYDRODIPICOLINATE SYNTHASE"/>
    <property type="match status" value="1"/>
</dbReference>
<evidence type="ECO:0000256" key="14">
    <source>
        <dbReference type="PIRSR" id="PIRSR001365-1"/>
    </source>
</evidence>
<evidence type="ECO:0000256" key="13">
    <source>
        <dbReference type="PIRNR" id="PIRNR001365"/>
    </source>
</evidence>
<dbReference type="InParanoid" id="U2EFI2"/>
<comment type="catalytic activity">
    <reaction evidence="11 12">
        <text>L-aspartate 4-semialdehyde + pyruvate = (2S,4S)-4-hydroxy-2,3,4,5-tetrahydrodipicolinate + H2O + H(+)</text>
        <dbReference type="Rhea" id="RHEA:34171"/>
        <dbReference type="ChEBI" id="CHEBI:15361"/>
        <dbReference type="ChEBI" id="CHEBI:15377"/>
        <dbReference type="ChEBI" id="CHEBI:15378"/>
        <dbReference type="ChEBI" id="CHEBI:67139"/>
        <dbReference type="ChEBI" id="CHEBI:537519"/>
        <dbReference type="EC" id="4.3.3.7"/>
    </reaction>
</comment>
<organism evidence="16 17">
    <name type="scientific">Haloplasma contractile SSD-17B</name>
    <dbReference type="NCBI Taxonomy" id="1033810"/>
    <lineage>
        <taxon>Bacteria</taxon>
        <taxon>Bacillati</taxon>
        <taxon>Mycoplasmatota</taxon>
        <taxon>Mollicutes</taxon>
        <taxon>Haloplasmatales</taxon>
        <taxon>Haloplasmataceae</taxon>
        <taxon>Haloplasma</taxon>
    </lineage>
</organism>
<dbReference type="UniPathway" id="UPA00034">
    <property type="reaction ID" value="UER00017"/>
</dbReference>
<dbReference type="Proteomes" id="UP000005707">
    <property type="component" value="Unassembled WGS sequence"/>
</dbReference>
<dbReference type="STRING" id="1033810.HLPCO_000359"/>
<dbReference type="GO" id="GO:0008840">
    <property type="term" value="F:4-hydroxy-tetrahydrodipicolinate synthase activity"/>
    <property type="evidence" value="ECO:0007669"/>
    <property type="project" value="UniProtKB-UniRule"/>
</dbReference>
<keyword evidence="17" id="KW-1185">Reference proteome</keyword>
<feature type="active site" description="Schiff-base intermediate with substrate" evidence="12 14">
    <location>
        <position position="156"/>
    </location>
</feature>
<dbReference type="EC" id="4.3.3.7" evidence="4 12"/>
<evidence type="ECO:0000256" key="3">
    <source>
        <dbReference type="ARBA" id="ARBA00007592"/>
    </source>
</evidence>
<feature type="active site" description="Proton donor/acceptor" evidence="12 14">
    <location>
        <position position="128"/>
    </location>
</feature>
<feature type="site" description="Part of a proton relay during catalysis" evidence="12">
    <location>
        <position position="102"/>
    </location>
</feature>
<dbReference type="PIRSF" id="PIRSF001365">
    <property type="entry name" value="DHDPS"/>
    <property type="match status" value="1"/>
</dbReference>
<dbReference type="EMBL" id="AFNU02000001">
    <property type="protein sequence ID" value="ERJ13693.1"/>
    <property type="molecule type" value="Genomic_DNA"/>
</dbReference>
<sequence>MTAMVTPFNEQDQLDLNVLKTLIDYLLKNNTTSLLLSGTTGEAPTLSEDEKILLFKKSIEYVDKKVPIIANVGTNSTKKTIHFMKKLEDLDLDGYLVVVPYYNRPDQEGIYEHFKHIAKETKRPIIIYNIPKRTGVDLELDTIIKLSKIKNIKGIKESSGDVNKLKDIIDKTQDDFLVYTGDDHQILDAFKLGADGVVSVASHIFGKSIHTIVQLIYNKQYENAEAIFNIYIDKFNALFMRPNPAPTKAALTKLGLYVGGVRLPLVDLSEDEEMRLYEIIGI</sequence>
<dbReference type="GO" id="GO:0005829">
    <property type="term" value="C:cytosol"/>
    <property type="evidence" value="ECO:0007669"/>
    <property type="project" value="TreeGrafter"/>
</dbReference>
<dbReference type="SMART" id="SM01130">
    <property type="entry name" value="DHDPS"/>
    <property type="match status" value="1"/>
</dbReference>
<comment type="function">
    <text evidence="1 12">Catalyzes the condensation of (S)-aspartate-beta-semialdehyde [(S)-ASA] and pyruvate to 4-hydroxy-tetrahydrodipicolinate (HTPA).</text>
</comment>
<dbReference type="eggNOG" id="COG0329">
    <property type="taxonomic scope" value="Bacteria"/>
</dbReference>
<evidence type="ECO:0000256" key="15">
    <source>
        <dbReference type="PIRSR" id="PIRSR001365-2"/>
    </source>
</evidence>
<comment type="caution">
    <text evidence="16">The sequence shown here is derived from an EMBL/GenBank/DDBJ whole genome shotgun (WGS) entry which is preliminary data.</text>
</comment>
<evidence type="ECO:0000313" key="16">
    <source>
        <dbReference type="EMBL" id="ERJ13693.1"/>
    </source>
</evidence>
<keyword evidence="7 12" id="KW-0220">Diaminopimelate biosynthesis</keyword>
<evidence type="ECO:0000256" key="7">
    <source>
        <dbReference type="ARBA" id="ARBA00022915"/>
    </source>
</evidence>
<dbReference type="Pfam" id="PF00701">
    <property type="entry name" value="DHDPS"/>
    <property type="match status" value="1"/>
</dbReference>
<comment type="similarity">
    <text evidence="3 12 13">Belongs to the DapA family.</text>
</comment>
<dbReference type="PANTHER" id="PTHR12128:SF66">
    <property type="entry name" value="4-HYDROXY-2-OXOGLUTARATE ALDOLASE, MITOCHONDRIAL"/>
    <property type="match status" value="1"/>
</dbReference>
<evidence type="ECO:0000256" key="5">
    <source>
        <dbReference type="ARBA" id="ARBA00022490"/>
    </source>
</evidence>
<dbReference type="InterPro" id="IPR013785">
    <property type="entry name" value="Aldolase_TIM"/>
</dbReference>
<dbReference type="HAMAP" id="MF_00418">
    <property type="entry name" value="DapA"/>
    <property type="match status" value="1"/>
</dbReference>
<protein>
    <recommendedName>
        <fullName evidence="4 12">4-hydroxy-tetrahydrodipicolinate synthase</fullName>
        <shortName evidence="12">HTPA synthase</shortName>
        <ecNumber evidence="4 12">4.3.3.7</ecNumber>
    </recommendedName>
</protein>
<evidence type="ECO:0000256" key="1">
    <source>
        <dbReference type="ARBA" id="ARBA00003294"/>
    </source>
</evidence>
<evidence type="ECO:0000256" key="6">
    <source>
        <dbReference type="ARBA" id="ARBA00022605"/>
    </source>
</evidence>
<keyword evidence="10 12" id="KW-0704">Schiff base</keyword>
<comment type="caution">
    <text evidence="12">Was originally thought to be a dihydrodipicolinate synthase (DHDPS), catalyzing the condensation of (S)-aspartate-beta-semialdehyde [(S)-ASA] and pyruvate to dihydrodipicolinate (DHDP). However, it was shown in E.coli that the product of the enzymatic reaction is not dihydrodipicolinate but in fact (4S)-4-hydroxy-2,3,4,5-tetrahydro-(2S)-dipicolinic acid (HTPA), and that the consecutive dehydration reaction leading to DHDP is not spontaneous but catalyzed by DapB.</text>
</comment>
<dbReference type="AlphaFoldDB" id="U2EFI2"/>
<evidence type="ECO:0000256" key="2">
    <source>
        <dbReference type="ARBA" id="ARBA00005120"/>
    </source>
</evidence>
<feature type="binding site" evidence="12 15">
    <location>
        <position position="198"/>
    </location>
    <ligand>
        <name>pyruvate</name>
        <dbReference type="ChEBI" id="CHEBI:15361"/>
    </ligand>
</feature>
<dbReference type="GO" id="GO:0009089">
    <property type="term" value="P:lysine biosynthetic process via diaminopimelate"/>
    <property type="evidence" value="ECO:0007669"/>
    <property type="project" value="UniProtKB-UniRule"/>
</dbReference>
<evidence type="ECO:0000256" key="4">
    <source>
        <dbReference type="ARBA" id="ARBA00012086"/>
    </source>
</evidence>
<feature type="site" description="Part of a proton relay during catalysis" evidence="12">
    <location>
        <position position="39"/>
    </location>
</feature>
<evidence type="ECO:0000256" key="9">
    <source>
        <dbReference type="ARBA" id="ARBA00023239"/>
    </source>
</evidence>
<accession>U2EFI2</accession>
<dbReference type="FunCoup" id="U2EFI2">
    <property type="interactions" value="250"/>
</dbReference>
<keyword evidence="9 12" id="KW-0456">Lyase</keyword>
<keyword evidence="8 12" id="KW-0457">Lysine biosynthesis</keyword>
<evidence type="ECO:0000256" key="8">
    <source>
        <dbReference type="ARBA" id="ARBA00023154"/>
    </source>
</evidence>
<evidence type="ECO:0000313" key="17">
    <source>
        <dbReference type="Proteomes" id="UP000005707"/>
    </source>
</evidence>
<dbReference type="Gene3D" id="3.20.20.70">
    <property type="entry name" value="Aldolase class I"/>
    <property type="match status" value="1"/>
</dbReference>
<keyword evidence="6 12" id="KW-0028">Amino-acid biosynthesis</keyword>
<dbReference type="InterPro" id="IPR020624">
    <property type="entry name" value="Schiff_base-form_aldolases_CS"/>
</dbReference>
<evidence type="ECO:0000256" key="10">
    <source>
        <dbReference type="ARBA" id="ARBA00023270"/>
    </source>
</evidence>
<evidence type="ECO:0000256" key="12">
    <source>
        <dbReference type="HAMAP-Rule" id="MF_00418"/>
    </source>
</evidence>
<proteinExistence type="inferred from homology"/>
<comment type="pathway">
    <text evidence="2 12">Amino-acid biosynthesis; L-lysine biosynthesis via DAP pathway; (S)-tetrahydrodipicolinate from L-aspartate: step 3/4.</text>
</comment>
<reference evidence="16 17" key="1">
    <citation type="journal article" date="2011" name="J. Bacteriol.">
        <title>Genome sequence of Haloplasma contractile, an unusual contractile bacterium from a deep-sea anoxic brine lake.</title>
        <authorList>
            <person name="Antunes A."/>
            <person name="Alam I."/>
            <person name="El Dorry H."/>
            <person name="Siam R."/>
            <person name="Robertson A."/>
            <person name="Bajic V.B."/>
            <person name="Stingl U."/>
        </authorList>
    </citation>
    <scope>NUCLEOTIDE SEQUENCE [LARGE SCALE GENOMIC DNA]</scope>
    <source>
        <strain evidence="16 17">SSD-17B</strain>
    </source>
</reference>
<dbReference type="PROSITE" id="PS00665">
    <property type="entry name" value="DHDPS_1"/>
    <property type="match status" value="1"/>
</dbReference>
<reference evidence="16 17" key="2">
    <citation type="journal article" date="2013" name="PLoS ONE">
        <title>INDIGO - INtegrated Data Warehouse of MIcrobial GenOmes with Examples from the Red Sea Extremophiles.</title>
        <authorList>
            <person name="Alam I."/>
            <person name="Antunes A."/>
            <person name="Kamau A.A."/>
            <person name="Ba Alawi W."/>
            <person name="Kalkatawi M."/>
            <person name="Stingl U."/>
            <person name="Bajic V.B."/>
        </authorList>
    </citation>
    <scope>NUCLEOTIDE SEQUENCE [LARGE SCALE GENOMIC DNA]</scope>
    <source>
        <strain evidence="16 17">SSD-17B</strain>
    </source>
</reference>
<dbReference type="SUPFAM" id="SSF51569">
    <property type="entry name" value="Aldolase"/>
    <property type="match status" value="1"/>
</dbReference>
<keyword evidence="5 12" id="KW-0963">Cytoplasm</keyword>
<gene>
    <name evidence="12 16" type="primary">dapA</name>
    <name evidence="16" type="ORF">HLPCO_000359</name>
</gene>
<dbReference type="NCBIfam" id="TIGR00674">
    <property type="entry name" value="dapA"/>
    <property type="match status" value="1"/>
</dbReference>
<comment type="subcellular location">
    <subcellularLocation>
        <location evidence="12">Cytoplasm</location>
    </subcellularLocation>
</comment>
<dbReference type="GO" id="GO:0019877">
    <property type="term" value="P:diaminopimelate biosynthetic process"/>
    <property type="evidence" value="ECO:0007669"/>
    <property type="project" value="UniProtKB-UniRule"/>
</dbReference>